<protein>
    <recommendedName>
        <fullName evidence="1">Type 4 fimbrial biogenesis protein PilX N-terminal domain-containing protein</fullName>
    </recommendedName>
</protein>
<dbReference type="Pfam" id="PF14341">
    <property type="entry name" value="PilX_N"/>
    <property type="match status" value="1"/>
</dbReference>
<evidence type="ECO:0000259" key="1">
    <source>
        <dbReference type="Pfam" id="PF14341"/>
    </source>
</evidence>
<dbReference type="EMBL" id="LR215729">
    <property type="protein sequence ID" value="VEV95961.1"/>
    <property type="molecule type" value="Genomic_DNA"/>
</dbReference>
<organism evidence="2">
    <name type="scientific">Pseudomonas marincola</name>
    <dbReference type="NCBI Taxonomy" id="437900"/>
    <lineage>
        <taxon>Bacteria</taxon>
        <taxon>Pseudomonadati</taxon>
        <taxon>Pseudomonadota</taxon>
        <taxon>Gammaproteobacteria</taxon>
        <taxon>Pseudomonadales</taxon>
        <taxon>Pseudomonadaceae</taxon>
        <taxon>Pseudomonas</taxon>
    </lineage>
</organism>
<evidence type="ECO:0000313" key="2">
    <source>
        <dbReference type="EMBL" id="VEV95961.1"/>
    </source>
</evidence>
<feature type="domain" description="Type 4 fimbrial biogenesis protein PilX N-terminal" evidence="1">
    <location>
        <begin position="9"/>
        <end position="57"/>
    </location>
</feature>
<accession>A0A653E0E8</accession>
<name>A0A653E0E8_9PSED</name>
<gene>
    <name evidence="2" type="ORF">PMYSY11_0914</name>
</gene>
<dbReference type="InterPro" id="IPR025746">
    <property type="entry name" value="PilX_N_dom"/>
</dbReference>
<proteinExistence type="predicted"/>
<dbReference type="AlphaFoldDB" id="A0A653E0E8"/>
<reference evidence="2" key="1">
    <citation type="submission" date="2019-02" db="EMBL/GenBank/DDBJ databases">
        <authorList>
            <consortium name="Genoscope - CEA"/>
            <person name="William W."/>
        </authorList>
    </citation>
    <scope>NUCLEOTIDE SEQUENCE [LARGE SCALE GENOMIC DNA]</scope>
    <source>
        <strain evidence="2">YSy11</strain>
    </source>
</reference>
<dbReference type="RefSeq" id="WP_150547685.1">
    <property type="nucleotide sequence ID" value="NZ_LR215729.2"/>
</dbReference>
<sequence length="165" mass="17721">MNARHKQTGAALLISLSLLLLLTIIAIAAAYQSSLQVRMATNSQEQNTAFQAAENGIQAWIENFKKSLTIAASPDVLGTVSFIRSSDGSNETQVAQFIAKAASPGTCEKVVPAYSLDAAEDSSTFQFACFNIISRSNTCVDTDISCSPAEHPARAEHRQGHLVRY</sequence>